<feature type="chain" id="PRO_5047128277" evidence="1">
    <location>
        <begin position="28"/>
        <end position="240"/>
    </location>
</feature>
<feature type="signal peptide" evidence="1">
    <location>
        <begin position="1"/>
        <end position="27"/>
    </location>
</feature>
<comment type="caution">
    <text evidence="2">The sequence shown here is derived from an EMBL/GenBank/DDBJ whole genome shotgun (WGS) entry which is preliminary data.</text>
</comment>
<evidence type="ECO:0000313" key="2">
    <source>
        <dbReference type="EMBL" id="KAK7610869.1"/>
    </source>
</evidence>
<evidence type="ECO:0000256" key="1">
    <source>
        <dbReference type="SAM" id="SignalP"/>
    </source>
</evidence>
<dbReference type="Proteomes" id="UP001367316">
    <property type="component" value="Unassembled WGS sequence"/>
</dbReference>
<organism evidence="2 3">
    <name type="scientific">Phyllosticta paracitricarpa</name>
    <dbReference type="NCBI Taxonomy" id="2016321"/>
    <lineage>
        <taxon>Eukaryota</taxon>
        <taxon>Fungi</taxon>
        <taxon>Dikarya</taxon>
        <taxon>Ascomycota</taxon>
        <taxon>Pezizomycotina</taxon>
        <taxon>Dothideomycetes</taxon>
        <taxon>Dothideomycetes incertae sedis</taxon>
        <taxon>Botryosphaeriales</taxon>
        <taxon>Phyllostictaceae</taxon>
        <taxon>Phyllosticta</taxon>
    </lineage>
</organism>
<dbReference type="EMBL" id="JBBPBF010000016">
    <property type="protein sequence ID" value="KAK7610869.1"/>
    <property type="molecule type" value="Genomic_DNA"/>
</dbReference>
<gene>
    <name evidence="2" type="ORF">JOL62DRAFT_612213</name>
</gene>
<sequence length="240" mass="27151">MRTPFPQTRLLPLFLLVLLTLTSPSHASKWYEVHFATIPHPEPVQFFFDFSGQMVIPKLVSPGAYYVFPGMQPRYPGGGIYQNVLDGRSGIWNFASGVCCFKGLKWGDGFHVYAGETVTFDNKWDHPGDPHTGWTSTITHDSTGTTRRNSWPIGDRFWNQAVFAIEVYGNAWDFGPLEFRNVVIRSSGQDTSWCKPQTNTAIYAIENLQARATPRGVLCSFDRLILQKSIPGRYPPKEKE</sequence>
<keyword evidence="3" id="KW-1185">Reference proteome</keyword>
<reference evidence="2 3" key="1">
    <citation type="submission" date="2024-04" db="EMBL/GenBank/DDBJ databases">
        <title>Phyllosticta paracitricarpa is synonymous to the EU quarantine fungus P. citricarpa based on phylogenomic analyses.</title>
        <authorList>
            <consortium name="Lawrence Berkeley National Laboratory"/>
            <person name="Van ingen-buijs V.A."/>
            <person name="Van westerhoven A.C."/>
            <person name="Haridas S."/>
            <person name="Skiadas P."/>
            <person name="Martin F."/>
            <person name="Groenewald J.Z."/>
            <person name="Crous P.W."/>
            <person name="Seidl M.F."/>
        </authorList>
    </citation>
    <scope>NUCLEOTIDE SEQUENCE [LARGE SCALE GENOMIC DNA]</scope>
    <source>
        <strain evidence="2 3">CBS 141358</strain>
    </source>
</reference>
<proteinExistence type="predicted"/>
<protein>
    <submittedName>
        <fullName evidence="2">Uncharacterized protein</fullName>
    </submittedName>
</protein>
<keyword evidence="1" id="KW-0732">Signal</keyword>
<accession>A0ABR1NA19</accession>
<name>A0ABR1NA19_9PEZI</name>
<evidence type="ECO:0000313" key="3">
    <source>
        <dbReference type="Proteomes" id="UP001367316"/>
    </source>
</evidence>